<evidence type="ECO:0000313" key="4">
    <source>
        <dbReference type="Proteomes" id="UP000560131"/>
    </source>
</evidence>
<dbReference type="Proteomes" id="UP000560131">
    <property type="component" value="Unassembled WGS sequence"/>
</dbReference>
<evidence type="ECO:0000256" key="1">
    <source>
        <dbReference type="SAM" id="MobiDB-lite"/>
    </source>
</evidence>
<dbReference type="EMBL" id="JACIJN010000004">
    <property type="protein sequence ID" value="MBB5725628.1"/>
    <property type="molecule type" value="Genomic_DNA"/>
</dbReference>
<accession>A0ABR6N4A0</accession>
<evidence type="ECO:0000256" key="2">
    <source>
        <dbReference type="SAM" id="SignalP"/>
    </source>
</evidence>
<feature type="signal peptide" evidence="2">
    <location>
        <begin position="1"/>
        <end position="21"/>
    </location>
</feature>
<gene>
    <name evidence="3" type="ORF">FHS97_001554</name>
</gene>
<name>A0ABR6N4A0_9SPHN</name>
<feature type="compositionally biased region" description="Pro residues" evidence="1">
    <location>
        <begin position="92"/>
        <end position="107"/>
    </location>
</feature>
<evidence type="ECO:0008006" key="5">
    <source>
        <dbReference type="Google" id="ProtNLM"/>
    </source>
</evidence>
<comment type="caution">
    <text evidence="3">The sequence shown here is derived from an EMBL/GenBank/DDBJ whole genome shotgun (WGS) entry which is preliminary data.</text>
</comment>
<organism evidence="3 4">
    <name type="scientific">Sphingomonas endophytica</name>
    <dbReference type="NCBI Taxonomy" id="869719"/>
    <lineage>
        <taxon>Bacteria</taxon>
        <taxon>Pseudomonadati</taxon>
        <taxon>Pseudomonadota</taxon>
        <taxon>Alphaproteobacteria</taxon>
        <taxon>Sphingomonadales</taxon>
        <taxon>Sphingomonadaceae</taxon>
        <taxon>Sphingomonas</taxon>
    </lineage>
</organism>
<proteinExistence type="predicted"/>
<protein>
    <recommendedName>
        <fullName evidence="5">Transporter</fullName>
    </recommendedName>
</protein>
<keyword evidence="4" id="KW-1185">Reference proteome</keyword>
<feature type="region of interest" description="Disordered" evidence="1">
    <location>
        <begin position="72"/>
        <end position="126"/>
    </location>
</feature>
<reference evidence="3 4" key="1">
    <citation type="submission" date="2020-08" db="EMBL/GenBank/DDBJ databases">
        <title>Genomic Encyclopedia of Type Strains, Phase IV (KMG-IV): sequencing the most valuable type-strain genomes for metagenomic binning, comparative biology and taxonomic classification.</title>
        <authorList>
            <person name="Goeker M."/>
        </authorList>
    </citation>
    <scope>NUCLEOTIDE SEQUENCE [LARGE SCALE GENOMIC DNA]</scope>
    <source>
        <strain evidence="3 4">DSM 101535</strain>
    </source>
</reference>
<feature type="compositionally biased region" description="Low complexity" evidence="1">
    <location>
        <begin position="108"/>
        <end position="117"/>
    </location>
</feature>
<sequence length="451" mass="47426">MRPAASSAFLSLGLIAAPAAAQQPVSPATAAMPAAVDDGDELRRTLAAERQELDRQQRALDEQRARIDRLEARLSGRGDAGTQVAQTALPPGGVPLPASPPPAPPPSAAASTASAGTQVQTVGEAPSDQRQVQVAVLSEQGGIITKAGRATVEVNFEYARADRNQVVFRGVQIPEAVLIGVFDINQSRQDVLTVGTVGRLGLTSRLEINGRLPFVYRSDKSVLAPVANPTEPNAGQLDRPVSGANIGDIDFGLRYQFTDGNNGAPYLIAGVQAVAPTGTDPFRVPRDALGNALKGATGAGFWGVTPNLTAILPSDPAVLFATLGYTYNFARTINRQIGAAFIERIAPGSQPSASAGIAIALNPRTSLSFGYAQTWALGTKTRVRALNQTTQELGDAMTAESRDLQIGRLLFGVSYRTSPTTTLNWNVEVGATDDAADVRTTLRIPFTFNAY</sequence>
<evidence type="ECO:0000313" key="3">
    <source>
        <dbReference type="EMBL" id="MBB5725628.1"/>
    </source>
</evidence>
<keyword evidence="2" id="KW-0732">Signal</keyword>
<dbReference type="RefSeq" id="WP_184035388.1">
    <property type="nucleotide sequence ID" value="NZ_BAABAR010000004.1"/>
</dbReference>
<feature type="chain" id="PRO_5046735778" description="Transporter" evidence="2">
    <location>
        <begin position="22"/>
        <end position="451"/>
    </location>
</feature>